<keyword evidence="4 6" id="KW-1133">Transmembrane helix</keyword>
<dbReference type="PANTHER" id="PTHR32196:SF69">
    <property type="entry name" value="BRANCHED-CHAIN AMINO ACID TRANSPORT SYSTEM, PERMEASE PROTEIN"/>
    <property type="match status" value="1"/>
</dbReference>
<reference evidence="7 8" key="1">
    <citation type="submission" date="2017-02" db="EMBL/GenBank/DDBJ databases">
        <authorList>
            <person name="Peterson S.W."/>
        </authorList>
    </citation>
    <scope>NUCLEOTIDE SEQUENCE [LARGE SCALE GENOMIC DNA]</scope>
    <source>
        <strain evidence="7 8">DSM 16080</strain>
    </source>
</reference>
<feature type="transmembrane region" description="Helical" evidence="6">
    <location>
        <begin position="239"/>
        <end position="260"/>
    </location>
</feature>
<feature type="transmembrane region" description="Helical" evidence="6">
    <location>
        <begin position="86"/>
        <end position="105"/>
    </location>
</feature>
<dbReference type="Pfam" id="PF02653">
    <property type="entry name" value="BPD_transp_2"/>
    <property type="match status" value="1"/>
</dbReference>
<evidence type="ECO:0000256" key="4">
    <source>
        <dbReference type="ARBA" id="ARBA00022989"/>
    </source>
</evidence>
<dbReference type="GO" id="GO:0005886">
    <property type="term" value="C:plasma membrane"/>
    <property type="evidence" value="ECO:0007669"/>
    <property type="project" value="UniProtKB-SubCell"/>
</dbReference>
<feature type="transmembrane region" description="Helical" evidence="6">
    <location>
        <begin position="58"/>
        <end position="79"/>
    </location>
</feature>
<accession>A0A1T4WPM3</accession>
<keyword evidence="8" id="KW-1185">Reference proteome</keyword>
<evidence type="ECO:0000313" key="8">
    <source>
        <dbReference type="Proteomes" id="UP000190027"/>
    </source>
</evidence>
<evidence type="ECO:0000256" key="5">
    <source>
        <dbReference type="ARBA" id="ARBA00023136"/>
    </source>
</evidence>
<dbReference type="InterPro" id="IPR001851">
    <property type="entry name" value="ABC_transp_permease"/>
</dbReference>
<protein>
    <submittedName>
        <fullName evidence="7">Putative ABC transport system permease protein</fullName>
    </submittedName>
</protein>
<sequence length="300" mass="31347">MTLYAFTGAVEQGFVYGIMVLGVYLTFRVLDFPDLTVDGSLPLGASISAVVISSGHSPWLACVLAAGAGFLAGMVTGILNTKLKILHLLASILTMIALYSINIRIMGRPNTALLGQETAVDQFARWTGMASNLSSPLLFGLIGCIMVLLLIWFLRTEIGMAVLATGDNPRMITAQGVNTHNVIIFGVGLSNALVAFSGALVAQSQGAADVNMGVGTIVAGLASVIIGETVFGDRTIGRALFAALLGSVLYRVAIALALSMDLGIFSVTPSDLKLITALLVVLALTAPRIKRRLLLKGARS</sequence>
<comment type="subcellular location">
    <subcellularLocation>
        <location evidence="1">Cell membrane</location>
        <topology evidence="1">Multi-pass membrane protein</topology>
    </subcellularLocation>
</comment>
<feature type="transmembrane region" description="Helical" evidence="6">
    <location>
        <begin position="214"/>
        <end position="232"/>
    </location>
</feature>
<dbReference type="Proteomes" id="UP000190027">
    <property type="component" value="Unassembled WGS sequence"/>
</dbReference>
<dbReference type="STRING" id="1121449.SAMN02745704_01157"/>
<name>A0A1T4WPM3_9BACT</name>
<proteinExistence type="predicted"/>
<organism evidence="7 8">
    <name type="scientific">Paucidesulfovibrio gracilis DSM 16080</name>
    <dbReference type="NCBI Taxonomy" id="1121449"/>
    <lineage>
        <taxon>Bacteria</taxon>
        <taxon>Pseudomonadati</taxon>
        <taxon>Thermodesulfobacteriota</taxon>
        <taxon>Desulfovibrionia</taxon>
        <taxon>Desulfovibrionales</taxon>
        <taxon>Desulfovibrionaceae</taxon>
        <taxon>Paucidesulfovibrio</taxon>
    </lineage>
</organism>
<evidence type="ECO:0000256" key="1">
    <source>
        <dbReference type="ARBA" id="ARBA00004651"/>
    </source>
</evidence>
<dbReference type="CDD" id="cd06574">
    <property type="entry name" value="TM_PBP1_branched-chain-AA_like"/>
    <property type="match status" value="1"/>
</dbReference>
<keyword evidence="2" id="KW-1003">Cell membrane</keyword>
<keyword evidence="5 6" id="KW-0472">Membrane</keyword>
<feature type="transmembrane region" description="Helical" evidence="6">
    <location>
        <begin position="182"/>
        <end position="202"/>
    </location>
</feature>
<gene>
    <name evidence="7" type="ORF">SAMN02745704_01157</name>
</gene>
<evidence type="ECO:0000256" key="6">
    <source>
        <dbReference type="SAM" id="Phobius"/>
    </source>
</evidence>
<dbReference type="RefSeq" id="WP_078716721.1">
    <property type="nucleotide sequence ID" value="NZ_FUYC01000003.1"/>
</dbReference>
<feature type="transmembrane region" description="Helical" evidence="6">
    <location>
        <begin position="133"/>
        <end position="154"/>
    </location>
</feature>
<dbReference type="EMBL" id="FUYC01000003">
    <property type="protein sequence ID" value="SKA78571.1"/>
    <property type="molecule type" value="Genomic_DNA"/>
</dbReference>
<dbReference type="GO" id="GO:0022857">
    <property type="term" value="F:transmembrane transporter activity"/>
    <property type="evidence" value="ECO:0007669"/>
    <property type="project" value="InterPro"/>
</dbReference>
<evidence type="ECO:0000313" key="7">
    <source>
        <dbReference type="EMBL" id="SKA78571.1"/>
    </source>
</evidence>
<dbReference type="AlphaFoldDB" id="A0A1T4WPM3"/>
<feature type="transmembrane region" description="Helical" evidence="6">
    <location>
        <begin position="12"/>
        <end position="30"/>
    </location>
</feature>
<keyword evidence="3 6" id="KW-0812">Transmembrane</keyword>
<dbReference type="PANTHER" id="PTHR32196">
    <property type="entry name" value="ABC TRANSPORTER PERMEASE PROTEIN YPHD-RELATED-RELATED"/>
    <property type="match status" value="1"/>
</dbReference>
<dbReference type="OrthoDB" id="9778389at2"/>
<evidence type="ECO:0000256" key="3">
    <source>
        <dbReference type="ARBA" id="ARBA00022692"/>
    </source>
</evidence>
<evidence type="ECO:0000256" key="2">
    <source>
        <dbReference type="ARBA" id="ARBA00022475"/>
    </source>
</evidence>
<feature type="transmembrane region" description="Helical" evidence="6">
    <location>
        <begin position="272"/>
        <end position="289"/>
    </location>
</feature>